<evidence type="ECO:0000256" key="7">
    <source>
        <dbReference type="ARBA" id="ARBA00048478"/>
    </source>
</evidence>
<dbReference type="SUPFAM" id="SSF52540">
    <property type="entry name" value="P-loop containing nucleoside triphosphate hydrolases"/>
    <property type="match status" value="1"/>
</dbReference>
<dbReference type="Gene3D" id="3.40.50.300">
    <property type="entry name" value="P-loop containing nucleotide triphosphate hydrolases"/>
    <property type="match status" value="1"/>
</dbReference>
<keyword evidence="3 8" id="KW-0547">Nucleotide-binding</keyword>
<reference evidence="10 11" key="1">
    <citation type="submission" date="2018-03" db="EMBL/GenBank/DDBJ databases">
        <title>Genomic Encyclopedia of Archaeal and Bacterial Type Strains, Phase II (KMG-II): from individual species to whole genera.</title>
        <authorList>
            <person name="Goeker M."/>
        </authorList>
    </citation>
    <scope>NUCLEOTIDE SEQUENCE [LARGE SCALE GENOMIC DNA]</scope>
    <source>
        <strain evidence="10 11">DSM 100065</strain>
    </source>
</reference>
<dbReference type="GO" id="GO:0036430">
    <property type="term" value="F:CMP kinase activity"/>
    <property type="evidence" value="ECO:0007669"/>
    <property type="project" value="RHEA"/>
</dbReference>
<evidence type="ECO:0000256" key="3">
    <source>
        <dbReference type="ARBA" id="ARBA00022741"/>
    </source>
</evidence>
<dbReference type="InterPro" id="IPR011994">
    <property type="entry name" value="Cytidylate_kinase_dom"/>
</dbReference>
<keyword evidence="2 8" id="KW-0808">Transferase</keyword>
<keyword evidence="11" id="KW-1185">Reference proteome</keyword>
<proteinExistence type="inferred from homology"/>
<organism evidence="10 11">
    <name type="scientific">Antricoccus suffuscus</name>
    <dbReference type="NCBI Taxonomy" id="1629062"/>
    <lineage>
        <taxon>Bacteria</taxon>
        <taxon>Bacillati</taxon>
        <taxon>Actinomycetota</taxon>
        <taxon>Actinomycetes</taxon>
        <taxon>Geodermatophilales</taxon>
        <taxon>Antricoccaceae</taxon>
        <taxon>Antricoccus</taxon>
    </lineage>
</organism>
<dbReference type="CDD" id="cd02020">
    <property type="entry name" value="CMPK"/>
    <property type="match status" value="1"/>
</dbReference>
<keyword evidence="5 8" id="KW-0067">ATP-binding</keyword>
<comment type="catalytic activity">
    <reaction evidence="6 8">
        <text>dCMP + ATP = dCDP + ADP</text>
        <dbReference type="Rhea" id="RHEA:25094"/>
        <dbReference type="ChEBI" id="CHEBI:30616"/>
        <dbReference type="ChEBI" id="CHEBI:57566"/>
        <dbReference type="ChEBI" id="CHEBI:58593"/>
        <dbReference type="ChEBI" id="CHEBI:456216"/>
        <dbReference type="EC" id="2.7.4.25"/>
    </reaction>
</comment>
<dbReference type="EMBL" id="PVUE01000013">
    <property type="protein sequence ID" value="PRZ40925.1"/>
    <property type="molecule type" value="Genomic_DNA"/>
</dbReference>
<dbReference type="HAMAP" id="MF_00238">
    <property type="entry name" value="Cytidyl_kinase_type1"/>
    <property type="match status" value="1"/>
</dbReference>
<feature type="domain" description="Cytidylate kinase" evidence="9">
    <location>
        <begin position="9"/>
        <end position="220"/>
    </location>
</feature>
<evidence type="ECO:0000313" key="11">
    <source>
        <dbReference type="Proteomes" id="UP000237752"/>
    </source>
</evidence>
<feature type="binding site" evidence="8">
    <location>
        <begin position="13"/>
        <end position="21"/>
    </location>
    <ligand>
        <name>ATP</name>
        <dbReference type="ChEBI" id="CHEBI:30616"/>
    </ligand>
</feature>
<protein>
    <recommendedName>
        <fullName evidence="8">Cytidylate kinase</fullName>
        <shortName evidence="8">CK</shortName>
        <ecNumber evidence="8">2.7.4.25</ecNumber>
    </recommendedName>
    <alternativeName>
        <fullName evidence="8">Cytidine monophosphate kinase</fullName>
        <shortName evidence="8">CMP kinase</shortName>
    </alternativeName>
</protein>
<evidence type="ECO:0000256" key="4">
    <source>
        <dbReference type="ARBA" id="ARBA00022777"/>
    </source>
</evidence>
<dbReference type="GO" id="GO:0005524">
    <property type="term" value="F:ATP binding"/>
    <property type="evidence" value="ECO:0007669"/>
    <property type="project" value="UniProtKB-UniRule"/>
</dbReference>
<dbReference type="GO" id="GO:0005737">
    <property type="term" value="C:cytoplasm"/>
    <property type="evidence" value="ECO:0007669"/>
    <property type="project" value="UniProtKB-SubCell"/>
</dbReference>
<accession>A0A2T0ZX33</accession>
<dbReference type="AlphaFoldDB" id="A0A2T0ZX33"/>
<sequence length="234" mass="25010">MSETFTGVVAIDGPSGSGKSTVAKAVATRLGLRYLDTGAMYRAVCAAAMYDGIDLHDEAATAAYAQQLELFTPTDPADQTVIANGRDVTAEIRTTRVSENVSAVATNLAVRAELIARQQAIVAGGAIVLEGRDTTTVVAPYADVRLLITADPEARIARRTAELHDTVDQETLTMTTAQIVVRDEKDSTVVDFQSASDGVHEIDTTNLTLEQTIDTALHLVWHAPTSKQQQQRGN</sequence>
<dbReference type="GO" id="GO:0036431">
    <property type="term" value="F:dCMP kinase activity"/>
    <property type="evidence" value="ECO:0007669"/>
    <property type="project" value="InterPro"/>
</dbReference>
<comment type="catalytic activity">
    <reaction evidence="7 8">
        <text>CMP + ATP = CDP + ADP</text>
        <dbReference type="Rhea" id="RHEA:11600"/>
        <dbReference type="ChEBI" id="CHEBI:30616"/>
        <dbReference type="ChEBI" id="CHEBI:58069"/>
        <dbReference type="ChEBI" id="CHEBI:60377"/>
        <dbReference type="ChEBI" id="CHEBI:456216"/>
        <dbReference type="EC" id="2.7.4.25"/>
    </reaction>
</comment>
<dbReference type="InterPro" id="IPR003136">
    <property type="entry name" value="Cytidylate_kin"/>
</dbReference>
<evidence type="ECO:0000256" key="1">
    <source>
        <dbReference type="ARBA" id="ARBA00009427"/>
    </source>
</evidence>
<comment type="similarity">
    <text evidence="1 8">Belongs to the cytidylate kinase family. Type 1 subfamily.</text>
</comment>
<evidence type="ECO:0000259" key="9">
    <source>
        <dbReference type="Pfam" id="PF02224"/>
    </source>
</evidence>
<evidence type="ECO:0000256" key="5">
    <source>
        <dbReference type="ARBA" id="ARBA00022840"/>
    </source>
</evidence>
<dbReference type="Pfam" id="PF02224">
    <property type="entry name" value="Cytidylate_kin"/>
    <property type="match status" value="1"/>
</dbReference>
<dbReference type="EC" id="2.7.4.25" evidence="8"/>
<dbReference type="RefSeq" id="WP_106349854.1">
    <property type="nucleotide sequence ID" value="NZ_PVUE01000013.1"/>
</dbReference>
<comment type="caution">
    <text evidence="10">The sequence shown here is derived from an EMBL/GenBank/DDBJ whole genome shotgun (WGS) entry which is preliminary data.</text>
</comment>
<dbReference type="OrthoDB" id="9807434at2"/>
<name>A0A2T0ZX33_9ACTN</name>
<evidence type="ECO:0000256" key="6">
    <source>
        <dbReference type="ARBA" id="ARBA00047615"/>
    </source>
</evidence>
<dbReference type="NCBIfam" id="TIGR00017">
    <property type="entry name" value="cmk"/>
    <property type="match status" value="1"/>
</dbReference>
<gene>
    <name evidence="8" type="primary">cmk</name>
    <name evidence="10" type="ORF">CLV47_11391</name>
</gene>
<dbReference type="InterPro" id="IPR027417">
    <property type="entry name" value="P-loop_NTPase"/>
</dbReference>
<evidence type="ECO:0000256" key="8">
    <source>
        <dbReference type="HAMAP-Rule" id="MF_00238"/>
    </source>
</evidence>
<dbReference type="Proteomes" id="UP000237752">
    <property type="component" value="Unassembled WGS sequence"/>
</dbReference>
<evidence type="ECO:0000313" key="10">
    <source>
        <dbReference type="EMBL" id="PRZ40925.1"/>
    </source>
</evidence>
<dbReference type="GO" id="GO:0006220">
    <property type="term" value="P:pyrimidine nucleotide metabolic process"/>
    <property type="evidence" value="ECO:0007669"/>
    <property type="project" value="UniProtKB-UniRule"/>
</dbReference>
<comment type="subcellular location">
    <subcellularLocation>
        <location evidence="8">Cytoplasm</location>
    </subcellularLocation>
</comment>
<evidence type="ECO:0000256" key="2">
    <source>
        <dbReference type="ARBA" id="ARBA00022679"/>
    </source>
</evidence>
<keyword evidence="4 8" id="KW-0418">Kinase</keyword>
<keyword evidence="8" id="KW-0963">Cytoplasm</keyword>